<dbReference type="InterPro" id="IPR045874">
    <property type="entry name" value="LRK10/LRL21-25-like"/>
</dbReference>
<keyword evidence="2" id="KW-0418">Kinase</keyword>
<name>A0A2N9ETB1_FAGSY</name>
<keyword evidence="2" id="KW-0723">Serine/threonine-protein kinase</keyword>
<dbReference type="GO" id="GO:0004674">
    <property type="term" value="F:protein serine/threonine kinase activity"/>
    <property type="evidence" value="ECO:0007669"/>
    <property type="project" value="UniProtKB-KW"/>
</dbReference>
<sequence>MTNSFKDKLGQGGYGGVYKGKLQDGCLVAVKVLKESKGHGEEFINENGGDTLEAKTHAVLWALELALLEGFQDIIIEGDAKLCLDAIGDKSKKRSTVASAKAQKSGRRAGPPHHPVVHGGLPSGPQQTQSRKRSAAALAAASDEEDDEEDEARAEKTKKSPMAAQISTS</sequence>
<keyword evidence="8" id="KW-0067">ATP-binding</keyword>
<keyword evidence="8" id="KW-0547">Nucleotide-binding</keyword>
<keyword evidence="2" id="KW-0808">Transferase</keyword>
<dbReference type="Pfam" id="PF13456">
    <property type="entry name" value="RVT_3"/>
    <property type="match status" value="1"/>
</dbReference>
<dbReference type="GO" id="GO:0004523">
    <property type="term" value="F:RNA-DNA hybrid ribonuclease activity"/>
    <property type="evidence" value="ECO:0007669"/>
    <property type="project" value="InterPro"/>
</dbReference>
<proteinExistence type="predicted"/>
<dbReference type="GO" id="GO:0005524">
    <property type="term" value="F:ATP binding"/>
    <property type="evidence" value="ECO:0007669"/>
    <property type="project" value="UniProtKB-UniRule"/>
</dbReference>
<evidence type="ECO:0000256" key="8">
    <source>
        <dbReference type="PROSITE-ProRule" id="PRU10141"/>
    </source>
</evidence>
<evidence type="ECO:0000256" key="4">
    <source>
        <dbReference type="ARBA" id="ARBA00022729"/>
    </source>
</evidence>
<dbReference type="InterPro" id="IPR017441">
    <property type="entry name" value="Protein_kinase_ATP_BS"/>
</dbReference>
<evidence type="ECO:0000313" key="11">
    <source>
        <dbReference type="EMBL" id="SPC82026.1"/>
    </source>
</evidence>
<dbReference type="PANTHER" id="PTHR27009">
    <property type="entry name" value="RUST RESISTANCE KINASE LR10-RELATED"/>
    <property type="match status" value="1"/>
</dbReference>
<dbReference type="AlphaFoldDB" id="A0A2N9ETB1"/>
<evidence type="ECO:0000256" key="9">
    <source>
        <dbReference type="SAM" id="MobiDB-lite"/>
    </source>
</evidence>
<dbReference type="PROSITE" id="PS00107">
    <property type="entry name" value="PROTEIN_KINASE_ATP"/>
    <property type="match status" value="1"/>
</dbReference>
<evidence type="ECO:0000256" key="3">
    <source>
        <dbReference type="ARBA" id="ARBA00022692"/>
    </source>
</evidence>
<keyword evidence="7" id="KW-0325">Glycoprotein</keyword>
<dbReference type="GO" id="GO:0003676">
    <property type="term" value="F:nucleic acid binding"/>
    <property type="evidence" value="ECO:0007669"/>
    <property type="project" value="InterPro"/>
</dbReference>
<keyword evidence="5" id="KW-1133">Transmembrane helix</keyword>
<reference evidence="11" key="1">
    <citation type="submission" date="2018-02" db="EMBL/GenBank/DDBJ databases">
        <authorList>
            <person name="Cohen D.B."/>
            <person name="Kent A.D."/>
        </authorList>
    </citation>
    <scope>NUCLEOTIDE SEQUENCE</scope>
</reference>
<dbReference type="GO" id="GO:0016020">
    <property type="term" value="C:membrane"/>
    <property type="evidence" value="ECO:0007669"/>
    <property type="project" value="UniProtKB-SubCell"/>
</dbReference>
<protein>
    <recommendedName>
        <fullName evidence="10">RNase H type-1 domain-containing protein</fullName>
    </recommendedName>
</protein>
<feature type="compositionally biased region" description="Acidic residues" evidence="9">
    <location>
        <begin position="142"/>
        <end position="152"/>
    </location>
</feature>
<dbReference type="InterPro" id="IPR011009">
    <property type="entry name" value="Kinase-like_dom_sf"/>
</dbReference>
<evidence type="ECO:0000256" key="5">
    <source>
        <dbReference type="ARBA" id="ARBA00022989"/>
    </source>
</evidence>
<dbReference type="InterPro" id="IPR002156">
    <property type="entry name" value="RNaseH_domain"/>
</dbReference>
<evidence type="ECO:0000256" key="6">
    <source>
        <dbReference type="ARBA" id="ARBA00023136"/>
    </source>
</evidence>
<keyword evidence="4" id="KW-0732">Signal</keyword>
<feature type="region of interest" description="Disordered" evidence="9">
    <location>
        <begin position="91"/>
        <end position="169"/>
    </location>
</feature>
<dbReference type="SUPFAM" id="SSF56112">
    <property type="entry name" value="Protein kinase-like (PK-like)"/>
    <property type="match status" value="1"/>
</dbReference>
<evidence type="ECO:0000259" key="10">
    <source>
        <dbReference type="Pfam" id="PF13456"/>
    </source>
</evidence>
<comment type="subcellular location">
    <subcellularLocation>
        <location evidence="1">Membrane</location>
        <topology evidence="1">Single-pass type I membrane protein</topology>
    </subcellularLocation>
</comment>
<evidence type="ECO:0000256" key="1">
    <source>
        <dbReference type="ARBA" id="ARBA00004479"/>
    </source>
</evidence>
<keyword evidence="6" id="KW-0472">Membrane</keyword>
<accession>A0A2N9ETB1</accession>
<evidence type="ECO:0000256" key="7">
    <source>
        <dbReference type="ARBA" id="ARBA00023180"/>
    </source>
</evidence>
<dbReference type="EMBL" id="OIVN01000555">
    <property type="protein sequence ID" value="SPC82026.1"/>
    <property type="molecule type" value="Genomic_DNA"/>
</dbReference>
<dbReference type="Gene3D" id="3.30.200.20">
    <property type="entry name" value="Phosphorylase Kinase, domain 1"/>
    <property type="match status" value="1"/>
</dbReference>
<feature type="domain" description="RNase H type-1" evidence="10">
    <location>
        <begin position="46"/>
        <end position="98"/>
    </location>
</feature>
<organism evidence="11">
    <name type="scientific">Fagus sylvatica</name>
    <name type="common">Beechnut</name>
    <dbReference type="NCBI Taxonomy" id="28930"/>
    <lineage>
        <taxon>Eukaryota</taxon>
        <taxon>Viridiplantae</taxon>
        <taxon>Streptophyta</taxon>
        <taxon>Embryophyta</taxon>
        <taxon>Tracheophyta</taxon>
        <taxon>Spermatophyta</taxon>
        <taxon>Magnoliopsida</taxon>
        <taxon>eudicotyledons</taxon>
        <taxon>Gunneridae</taxon>
        <taxon>Pentapetalae</taxon>
        <taxon>rosids</taxon>
        <taxon>fabids</taxon>
        <taxon>Fagales</taxon>
        <taxon>Fagaceae</taxon>
        <taxon>Fagus</taxon>
    </lineage>
</organism>
<keyword evidence="3" id="KW-0812">Transmembrane</keyword>
<feature type="binding site" evidence="8">
    <location>
        <position position="31"/>
    </location>
    <ligand>
        <name>ATP</name>
        <dbReference type="ChEBI" id="CHEBI:30616"/>
    </ligand>
</feature>
<gene>
    <name evidence="11" type="ORF">FSB_LOCUS9908</name>
</gene>
<evidence type="ECO:0000256" key="2">
    <source>
        <dbReference type="ARBA" id="ARBA00022527"/>
    </source>
</evidence>